<dbReference type="GO" id="GO:0006260">
    <property type="term" value="P:DNA replication"/>
    <property type="evidence" value="ECO:0007669"/>
    <property type="project" value="InterPro"/>
</dbReference>
<proteinExistence type="predicted"/>
<dbReference type="RefSeq" id="WP_004080243.1">
    <property type="nucleotide sequence ID" value="NZ_VIRB01000107.1"/>
</dbReference>
<sequence length="169" mass="19664">MNIFEKIKAQVRAEDVATYLLGKPVRGMYRYPGEKTPSVKLYLETQSFFDFGRACGGDVFDLWMHVRHCDVLEALRSIQVLYGIPDEPTGTIQRNIIIEQKRRQETRKKNERDQRLWREKVSRLHDQIRVCESLLRSGHVPPMSDVWCFCVEQKQLAEYGLDALCGICG</sequence>
<protein>
    <recommendedName>
        <fullName evidence="3">Zinc finger CHC2-type domain-containing protein</fullName>
    </recommendedName>
</protein>
<dbReference type="Proteomes" id="UP000474104">
    <property type="component" value="Unassembled WGS sequence"/>
</dbReference>
<dbReference type="SUPFAM" id="SSF57783">
    <property type="entry name" value="Zinc beta-ribbon"/>
    <property type="match status" value="1"/>
</dbReference>
<reference evidence="1 2" key="1">
    <citation type="submission" date="2019-07" db="EMBL/GenBank/DDBJ databases">
        <title>Draft genome sequences of 15 bacterial species constituting the stable defined intestinal microbiota of the GM15 gnotobiotic mouse model.</title>
        <authorList>
            <person name="Elie C."/>
            <person name="Mathieu A."/>
            <person name="Saliou A."/>
            <person name="Darnaud M."/>
            <person name="Leulier F."/>
            <person name="Tamellini A."/>
        </authorList>
    </citation>
    <scope>NUCLEOTIDE SEQUENCE [LARGE SCALE GENOMIC DNA]</scope>
    <source>
        <strain evidence="2">ASF 502</strain>
    </source>
</reference>
<evidence type="ECO:0008006" key="3">
    <source>
        <dbReference type="Google" id="ProtNLM"/>
    </source>
</evidence>
<dbReference type="Gene3D" id="3.90.580.10">
    <property type="entry name" value="Zinc finger, CHC2-type domain"/>
    <property type="match status" value="1"/>
</dbReference>
<accession>A0A9X5CA35</accession>
<evidence type="ECO:0000313" key="2">
    <source>
        <dbReference type="Proteomes" id="UP000474104"/>
    </source>
</evidence>
<gene>
    <name evidence="1" type="ORF">FMM80_18035</name>
</gene>
<dbReference type="GO" id="GO:0008270">
    <property type="term" value="F:zinc ion binding"/>
    <property type="evidence" value="ECO:0007669"/>
    <property type="project" value="InterPro"/>
</dbReference>
<dbReference type="OrthoDB" id="9773296at2"/>
<dbReference type="AlphaFoldDB" id="A0A9X5CA35"/>
<dbReference type="EMBL" id="VIRB01000107">
    <property type="protein sequence ID" value="NDO70438.1"/>
    <property type="molecule type" value="Genomic_DNA"/>
</dbReference>
<dbReference type="InterPro" id="IPR036977">
    <property type="entry name" value="DNA_primase_Znf_CHC2"/>
</dbReference>
<name>A0A9X5CA35_9FIRM</name>
<dbReference type="GO" id="GO:0003677">
    <property type="term" value="F:DNA binding"/>
    <property type="evidence" value="ECO:0007669"/>
    <property type="project" value="InterPro"/>
</dbReference>
<comment type="caution">
    <text evidence="1">The sequence shown here is derived from an EMBL/GenBank/DDBJ whole genome shotgun (WGS) entry which is preliminary data.</text>
</comment>
<organism evidence="1 2">
    <name type="scientific">Schaedlerella arabinosiphila</name>
    <dbReference type="NCBI Taxonomy" id="2044587"/>
    <lineage>
        <taxon>Bacteria</taxon>
        <taxon>Bacillati</taxon>
        <taxon>Bacillota</taxon>
        <taxon>Clostridia</taxon>
        <taxon>Lachnospirales</taxon>
        <taxon>Lachnospiraceae</taxon>
        <taxon>Schaedlerella</taxon>
    </lineage>
</organism>
<evidence type="ECO:0000313" key="1">
    <source>
        <dbReference type="EMBL" id="NDO70438.1"/>
    </source>
</evidence>